<dbReference type="GO" id="GO:0006310">
    <property type="term" value="P:DNA recombination"/>
    <property type="evidence" value="ECO:0007669"/>
    <property type="project" value="UniProtKB-KW"/>
</dbReference>
<evidence type="ECO:0000256" key="1">
    <source>
        <dbReference type="RuleBase" id="RU363044"/>
    </source>
</evidence>
<keyword evidence="1" id="KW-0547">Nucleotide-binding</keyword>
<feature type="domain" description="DNA helicase Pif1-like DEAD-box helicase" evidence="2">
    <location>
        <begin position="2"/>
        <end position="58"/>
    </location>
</feature>
<dbReference type="OrthoDB" id="1731748at2759"/>
<sequence length="159" mass="18182">MPFEGNVIAIGNFRQKLPVVQRGTRVDVIESCIKSRPLLPVFTHLILAENMRSCGKLQHNERLLNIRTGSLPGIETLYHDYINIPHRIIEEDNLIDCICGGNLIEMDVEQLAKRVILALTNKKTLEMNQHITDKFPGKRHMFYSSDSIISEDPNNVINY</sequence>
<dbReference type="InterPro" id="IPR010285">
    <property type="entry name" value="DNA_helicase_pif1-like_DEAD"/>
</dbReference>
<dbReference type="Pfam" id="PF05970">
    <property type="entry name" value="PIF1"/>
    <property type="match status" value="1"/>
</dbReference>
<keyword evidence="4" id="KW-1185">Reference proteome</keyword>
<comment type="catalytic activity">
    <reaction evidence="1">
        <text>ATP + H2O = ADP + phosphate + H(+)</text>
        <dbReference type="Rhea" id="RHEA:13065"/>
        <dbReference type="ChEBI" id="CHEBI:15377"/>
        <dbReference type="ChEBI" id="CHEBI:15378"/>
        <dbReference type="ChEBI" id="CHEBI:30616"/>
        <dbReference type="ChEBI" id="CHEBI:43474"/>
        <dbReference type="ChEBI" id="CHEBI:456216"/>
        <dbReference type="EC" id="5.6.2.3"/>
    </reaction>
</comment>
<comment type="cofactor">
    <cofactor evidence="1">
        <name>Mg(2+)</name>
        <dbReference type="ChEBI" id="CHEBI:18420"/>
    </cofactor>
</comment>
<keyword evidence="1" id="KW-0233">DNA recombination</keyword>
<organism evidence="3 4">
    <name type="scientific">Araneus ventricosus</name>
    <name type="common">Orbweaver spider</name>
    <name type="synonym">Epeira ventricosa</name>
    <dbReference type="NCBI Taxonomy" id="182803"/>
    <lineage>
        <taxon>Eukaryota</taxon>
        <taxon>Metazoa</taxon>
        <taxon>Ecdysozoa</taxon>
        <taxon>Arthropoda</taxon>
        <taxon>Chelicerata</taxon>
        <taxon>Arachnida</taxon>
        <taxon>Araneae</taxon>
        <taxon>Araneomorphae</taxon>
        <taxon>Entelegynae</taxon>
        <taxon>Araneoidea</taxon>
        <taxon>Araneidae</taxon>
        <taxon>Araneus</taxon>
    </lineage>
</organism>
<comment type="similarity">
    <text evidence="1">Belongs to the helicase family.</text>
</comment>
<dbReference type="EMBL" id="BGPR01002472">
    <property type="protein sequence ID" value="GBM74061.1"/>
    <property type="molecule type" value="Genomic_DNA"/>
</dbReference>
<dbReference type="GO" id="GO:0006281">
    <property type="term" value="P:DNA repair"/>
    <property type="evidence" value="ECO:0007669"/>
    <property type="project" value="UniProtKB-KW"/>
</dbReference>
<dbReference type="GO" id="GO:0005524">
    <property type="term" value="F:ATP binding"/>
    <property type="evidence" value="ECO:0007669"/>
    <property type="project" value="UniProtKB-KW"/>
</dbReference>
<dbReference type="EC" id="5.6.2.3" evidence="1"/>
<dbReference type="AlphaFoldDB" id="A0A4Y2I8I2"/>
<keyword evidence="1" id="KW-0234">DNA repair</keyword>
<dbReference type="Proteomes" id="UP000499080">
    <property type="component" value="Unassembled WGS sequence"/>
</dbReference>
<dbReference type="GO" id="GO:0043139">
    <property type="term" value="F:5'-3' DNA helicase activity"/>
    <property type="evidence" value="ECO:0007669"/>
    <property type="project" value="UniProtKB-EC"/>
</dbReference>
<dbReference type="PANTHER" id="PTHR10492">
    <property type="match status" value="1"/>
</dbReference>
<keyword evidence="1" id="KW-0347">Helicase</keyword>
<evidence type="ECO:0000313" key="4">
    <source>
        <dbReference type="Proteomes" id="UP000499080"/>
    </source>
</evidence>
<dbReference type="PANTHER" id="PTHR10492:SF57">
    <property type="entry name" value="ATP-DEPENDENT DNA HELICASE"/>
    <property type="match status" value="1"/>
</dbReference>
<dbReference type="GO" id="GO:0016887">
    <property type="term" value="F:ATP hydrolysis activity"/>
    <property type="evidence" value="ECO:0007669"/>
    <property type="project" value="RHEA"/>
</dbReference>
<keyword evidence="1" id="KW-0378">Hydrolase</keyword>
<dbReference type="GO" id="GO:0000723">
    <property type="term" value="P:telomere maintenance"/>
    <property type="evidence" value="ECO:0007669"/>
    <property type="project" value="InterPro"/>
</dbReference>
<keyword evidence="1" id="KW-0227">DNA damage</keyword>
<gene>
    <name evidence="3" type="ORF">AVEN_232336_1</name>
</gene>
<evidence type="ECO:0000313" key="3">
    <source>
        <dbReference type="EMBL" id="GBM74061.1"/>
    </source>
</evidence>
<accession>A0A4Y2I8I2</accession>
<proteinExistence type="inferred from homology"/>
<keyword evidence="1" id="KW-0067">ATP-binding</keyword>
<comment type="caution">
    <text evidence="3">The sequence shown here is derived from an EMBL/GenBank/DDBJ whole genome shotgun (WGS) entry which is preliminary data.</text>
</comment>
<name>A0A4Y2I8I2_ARAVE</name>
<evidence type="ECO:0000259" key="2">
    <source>
        <dbReference type="Pfam" id="PF05970"/>
    </source>
</evidence>
<protein>
    <recommendedName>
        <fullName evidence="1">ATP-dependent DNA helicase</fullName>
        <ecNumber evidence="1">5.6.2.3</ecNumber>
    </recommendedName>
</protein>
<reference evidence="3 4" key="1">
    <citation type="journal article" date="2019" name="Sci. Rep.">
        <title>Orb-weaving spider Araneus ventricosus genome elucidates the spidroin gene catalogue.</title>
        <authorList>
            <person name="Kono N."/>
            <person name="Nakamura H."/>
            <person name="Ohtoshi R."/>
            <person name="Moran D.A.P."/>
            <person name="Shinohara A."/>
            <person name="Yoshida Y."/>
            <person name="Fujiwara M."/>
            <person name="Mori M."/>
            <person name="Tomita M."/>
            <person name="Arakawa K."/>
        </authorList>
    </citation>
    <scope>NUCLEOTIDE SEQUENCE [LARGE SCALE GENOMIC DNA]</scope>
</reference>